<evidence type="ECO:0000313" key="2">
    <source>
        <dbReference type="Proteomes" id="UP000053989"/>
    </source>
</evidence>
<reference evidence="1 2" key="1">
    <citation type="submission" date="2014-04" db="EMBL/GenBank/DDBJ databases">
        <authorList>
            <consortium name="DOE Joint Genome Institute"/>
            <person name="Kuo A."/>
            <person name="Kohler A."/>
            <person name="Nagy L.G."/>
            <person name="Floudas D."/>
            <person name="Copeland A."/>
            <person name="Barry K.W."/>
            <person name="Cichocki N."/>
            <person name="Veneault-Fourrey C."/>
            <person name="LaButti K."/>
            <person name="Lindquist E.A."/>
            <person name="Lipzen A."/>
            <person name="Lundell T."/>
            <person name="Morin E."/>
            <person name="Murat C."/>
            <person name="Sun H."/>
            <person name="Tunlid A."/>
            <person name="Henrissat B."/>
            <person name="Grigoriev I.V."/>
            <person name="Hibbett D.S."/>
            <person name="Martin F."/>
            <person name="Nordberg H.P."/>
            <person name="Cantor M.N."/>
            <person name="Hua S.X."/>
        </authorList>
    </citation>
    <scope>NUCLEOTIDE SEQUENCE [LARGE SCALE GENOMIC DNA]</scope>
    <source>
        <strain evidence="1 2">Foug A</strain>
    </source>
</reference>
<sequence>MVIPAMDYIDEVFTNSALKKEVLHPAIRAAIGLGKRTLNHYYSLTDSSELYRIAMVLHPRHKLEYFKLAGWKPPWIATAHKLVNDRYDESYAAYHTSEDSDGQANIDMEDDEPANIFDKLPSLVKSKHTHHDELGIYLAADIENVSDPLQWWYEHQHVYPCL</sequence>
<evidence type="ECO:0000313" key="1">
    <source>
        <dbReference type="EMBL" id="KIM52113.1"/>
    </source>
</evidence>
<evidence type="ECO:0008006" key="3">
    <source>
        <dbReference type="Google" id="ProtNLM"/>
    </source>
</evidence>
<proteinExistence type="predicted"/>
<accession>A0A0C2YQX7</accession>
<organism evidence="1 2">
    <name type="scientific">Scleroderma citrinum Foug A</name>
    <dbReference type="NCBI Taxonomy" id="1036808"/>
    <lineage>
        <taxon>Eukaryota</taxon>
        <taxon>Fungi</taxon>
        <taxon>Dikarya</taxon>
        <taxon>Basidiomycota</taxon>
        <taxon>Agaricomycotina</taxon>
        <taxon>Agaricomycetes</taxon>
        <taxon>Agaricomycetidae</taxon>
        <taxon>Boletales</taxon>
        <taxon>Sclerodermatineae</taxon>
        <taxon>Sclerodermataceae</taxon>
        <taxon>Scleroderma</taxon>
    </lineage>
</organism>
<reference evidence="2" key="2">
    <citation type="submission" date="2015-01" db="EMBL/GenBank/DDBJ databases">
        <title>Evolutionary Origins and Diversification of the Mycorrhizal Mutualists.</title>
        <authorList>
            <consortium name="DOE Joint Genome Institute"/>
            <consortium name="Mycorrhizal Genomics Consortium"/>
            <person name="Kohler A."/>
            <person name="Kuo A."/>
            <person name="Nagy L.G."/>
            <person name="Floudas D."/>
            <person name="Copeland A."/>
            <person name="Barry K.W."/>
            <person name="Cichocki N."/>
            <person name="Veneault-Fourrey C."/>
            <person name="LaButti K."/>
            <person name="Lindquist E.A."/>
            <person name="Lipzen A."/>
            <person name="Lundell T."/>
            <person name="Morin E."/>
            <person name="Murat C."/>
            <person name="Riley R."/>
            <person name="Ohm R."/>
            <person name="Sun H."/>
            <person name="Tunlid A."/>
            <person name="Henrissat B."/>
            <person name="Grigoriev I.V."/>
            <person name="Hibbett D.S."/>
            <person name="Martin F."/>
        </authorList>
    </citation>
    <scope>NUCLEOTIDE SEQUENCE [LARGE SCALE GENOMIC DNA]</scope>
    <source>
        <strain evidence="2">Foug A</strain>
    </source>
</reference>
<protein>
    <recommendedName>
        <fullName evidence="3">HAT C-terminal dimerisation domain-containing protein</fullName>
    </recommendedName>
</protein>
<dbReference type="InterPro" id="IPR012337">
    <property type="entry name" value="RNaseH-like_sf"/>
</dbReference>
<dbReference type="InParanoid" id="A0A0C2YQX7"/>
<dbReference type="OrthoDB" id="3359487at2759"/>
<feature type="non-terminal residue" evidence="1">
    <location>
        <position position="162"/>
    </location>
</feature>
<dbReference type="HOGENOM" id="CLU_009123_4_3_1"/>
<dbReference type="EMBL" id="KN822224">
    <property type="protein sequence ID" value="KIM52113.1"/>
    <property type="molecule type" value="Genomic_DNA"/>
</dbReference>
<name>A0A0C2YQX7_9AGAM</name>
<gene>
    <name evidence="1" type="ORF">SCLCIDRAFT_40861</name>
</gene>
<dbReference type="SUPFAM" id="SSF53098">
    <property type="entry name" value="Ribonuclease H-like"/>
    <property type="match status" value="1"/>
</dbReference>
<dbReference type="AlphaFoldDB" id="A0A0C2YQX7"/>
<dbReference type="Proteomes" id="UP000053989">
    <property type="component" value="Unassembled WGS sequence"/>
</dbReference>
<keyword evidence="2" id="KW-1185">Reference proteome</keyword>